<evidence type="ECO:0008006" key="4">
    <source>
        <dbReference type="Google" id="ProtNLM"/>
    </source>
</evidence>
<keyword evidence="3" id="KW-1185">Reference proteome</keyword>
<protein>
    <recommendedName>
        <fullName evidence="4">FXSXX-COOH protein</fullName>
    </recommendedName>
</protein>
<feature type="region of interest" description="Disordered" evidence="1">
    <location>
        <begin position="1"/>
        <end position="20"/>
    </location>
</feature>
<organism evidence="2 3">
    <name type="scientific">Streptomyces gossypii</name>
    <dbReference type="NCBI Taxonomy" id="2883101"/>
    <lineage>
        <taxon>Bacteria</taxon>
        <taxon>Bacillati</taxon>
        <taxon>Actinomycetota</taxon>
        <taxon>Actinomycetes</taxon>
        <taxon>Kitasatosporales</taxon>
        <taxon>Streptomycetaceae</taxon>
        <taxon>Streptomyces</taxon>
    </lineage>
</organism>
<reference evidence="2 3" key="1">
    <citation type="submission" date="2021-10" db="EMBL/GenBank/DDBJ databases">
        <title>Streptomyces gossypii sp. nov., isolated from soil collected from cotton field.</title>
        <authorList>
            <person name="Ge X."/>
            <person name="Chen X."/>
            <person name="Liu W."/>
        </authorList>
    </citation>
    <scope>NUCLEOTIDE SEQUENCE [LARGE SCALE GENOMIC DNA]</scope>
    <source>
        <strain evidence="2 3">N2-109</strain>
    </source>
</reference>
<accession>A0ABT2JV82</accession>
<dbReference type="Proteomes" id="UP001156389">
    <property type="component" value="Unassembled WGS sequence"/>
</dbReference>
<feature type="region of interest" description="Disordered" evidence="1">
    <location>
        <begin position="59"/>
        <end position="87"/>
    </location>
</feature>
<feature type="compositionally biased region" description="Polar residues" evidence="1">
    <location>
        <begin position="77"/>
        <end position="87"/>
    </location>
</feature>
<name>A0ABT2JV82_9ACTN</name>
<evidence type="ECO:0000313" key="2">
    <source>
        <dbReference type="EMBL" id="MCT2591808.1"/>
    </source>
</evidence>
<evidence type="ECO:0000256" key="1">
    <source>
        <dbReference type="SAM" id="MobiDB-lite"/>
    </source>
</evidence>
<comment type="caution">
    <text evidence="2">The sequence shown here is derived from an EMBL/GenBank/DDBJ whole genome shotgun (WGS) entry which is preliminary data.</text>
</comment>
<dbReference type="RefSeq" id="WP_260219143.1">
    <property type="nucleotide sequence ID" value="NZ_JAJAGO010000008.1"/>
</dbReference>
<evidence type="ECO:0000313" key="3">
    <source>
        <dbReference type="Proteomes" id="UP001156389"/>
    </source>
</evidence>
<proteinExistence type="predicted"/>
<gene>
    <name evidence="2" type="ORF">LHJ74_18215</name>
</gene>
<sequence>MPKQVRGPYPEAGRERAGAPYLPDLTGVDLHALRVMDDPVLLAAVDEVLCHPERFAESWEGGETTEGGVDQERHSVPTVSASSRRTT</sequence>
<dbReference type="EMBL" id="JAJAGO010000008">
    <property type="protein sequence ID" value="MCT2591808.1"/>
    <property type="molecule type" value="Genomic_DNA"/>
</dbReference>